<keyword evidence="1" id="KW-0004">4Fe-4S</keyword>
<organism evidence="6">
    <name type="scientific">bioreactor metagenome</name>
    <dbReference type="NCBI Taxonomy" id="1076179"/>
    <lineage>
        <taxon>unclassified sequences</taxon>
        <taxon>metagenomes</taxon>
        <taxon>ecological metagenomes</taxon>
    </lineage>
</organism>
<keyword evidence="6" id="KW-0560">Oxidoreductase</keyword>
<dbReference type="PROSITE" id="PS00551">
    <property type="entry name" value="MOLYBDOPTERIN_PROK_1"/>
    <property type="match status" value="1"/>
</dbReference>
<dbReference type="SMART" id="SM00926">
    <property type="entry name" value="Molybdop_Fe4S4"/>
    <property type="match status" value="1"/>
</dbReference>
<dbReference type="EC" id="1.8.99.-" evidence="6"/>
<protein>
    <submittedName>
        <fullName evidence="6">Putative dimethyl sulfoxide reductase chain YnfF</fullName>
        <ecNumber evidence="6">1.8.99.-</ecNumber>
    </submittedName>
</protein>
<dbReference type="Pfam" id="PF04879">
    <property type="entry name" value="Molybdop_Fe4S4"/>
    <property type="match status" value="1"/>
</dbReference>
<proteinExistence type="predicted"/>
<dbReference type="Gene3D" id="2.20.25.90">
    <property type="entry name" value="ADC-like domains"/>
    <property type="match status" value="1"/>
</dbReference>
<reference evidence="6" key="1">
    <citation type="submission" date="2019-08" db="EMBL/GenBank/DDBJ databases">
        <authorList>
            <person name="Kucharzyk K."/>
            <person name="Murdoch R.W."/>
            <person name="Higgins S."/>
            <person name="Loffler F."/>
        </authorList>
    </citation>
    <scope>NUCLEOTIDE SEQUENCE</scope>
</reference>
<name>A0A644TKV1_9ZZZZ</name>
<dbReference type="PROSITE" id="PS51318">
    <property type="entry name" value="TAT"/>
    <property type="match status" value="1"/>
</dbReference>
<gene>
    <name evidence="6" type="primary">ynfF_3</name>
    <name evidence="6" type="ORF">SDC9_12631</name>
</gene>
<dbReference type="GO" id="GO:0016491">
    <property type="term" value="F:oxidoreductase activity"/>
    <property type="evidence" value="ECO:0007669"/>
    <property type="project" value="UniProtKB-KW"/>
</dbReference>
<dbReference type="GO" id="GO:0051539">
    <property type="term" value="F:4 iron, 4 sulfur cluster binding"/>
    <property type="evidence" value="ECO:0007669"/>
    <property type="project" value="UniProtKB-KW"/>
</dbReference>
<dbReference type="InterPro" id="IPR027467">
    <property type="entry name" value="MopterinOxRdtase_cofactor_BS"/>
</dbReference>
<accession>A0A644TKV1</accession>
<keyword evidence="3" id="KW-0408">Iron</keyword>
<dbReference type="InterPro" id="IPR050612">
    <property type="entry name" value="Prok_Mopterin_Oxidored"/>
</dbReference>
<dbReference type="Pfam" id="PF00384">
    <property type="entry name" value="Molybdopterin"/>
    <property type="match status" value="1"/>
</dbReference>
<comment type="caution">
    <text evidence="6">The sequence shown here is derived from an EMBL/GenBank/DDBJ whole genome shotgun (WGS) entry which is preliminary data.</text>
</comment>
<dbReference type="InterPro" id="IPR006311">
    <property type="entry name" value="TAT_signal"/>
</dbReference>
<feature type="domain" description="4Fe-4S Mo/W bis-MGD-type" evidence="5">
    <location>
        <begin position="58"/>
        <end position="118"/>
    </location>
</feature>
<dbReference type="SUPFAM" id="SSF53706">
    <property type="entry name" value="Formate dehydrogenase/DMSO reductase, domains 1-3"/>
    <property type="match status" value="1"/>
</dbReference>
<dbReference type="GO" id="GO:0030288">
    <property type="term" value="C:outer membrane-bounded periplasmic space"/>
    <property type="evidence" value="ECO:0007669"/>
    <property type="project" value="TreeGrafter"/>
</dbReference>
<evidence type="ECO:0000256" key="2">
    <source>
        <dbReference type="ARBA" id="ARBA00022723"/>
    </source>
</evidence>
<evidence type="ECO:0000256" key="4">
    <source>
        <dbReference type="ARBA" id="ARBA00023014"/>
    </source>
</evidence>
<dbReference type="GO" id="GO:0009055">
    <property type="term" value="F:electron transfer activity"/>
    <property type="evidence" value="ECO:0007669"/>
    <property type="project" value="TreeGrafter"/>
</dbReference>
<keyword evidence="4" id="KW-0411">Iron-sulfur</keyword>
<dbReference type="EMBL" id="VSSQ01000034">
    <property type="protein sequence ID" value="MPL66942.1"/>
    <property type="molecule type" value="Genomic_DNA"/>
</dbReference>
<evidence type="ECO:0000313" key="6">
    <source>
        <dbReference type="EMBL" id="MPL66942.1"/>
    </source>
</evidence>
<evidence type="ECO:0000256" key="1">
    <source>
        <dbReference type="ARBA" id="ARBA00022485"/>
    </source>
</evidence>
<sequence length="484" mass="52989">MKKYSDSTPPLLAHREVTRREVLKWCTALGGASLLPLGGGLPLGLARAATQPPYGAGEQCFYSGCVVNCGSQCTLRAFVKDGRVTRVETDNSDDGPNNRAIRACLRGRSMRKYTYSPDRIKYPMRRVPGAKRGEGKFERISWDEALDTVAKEWVRVLNTYGPESIHRMYGSGTTSSGMTRRNEFFRLANMLGGHLDEYGTYSTAQISAAIPYLYGINAGNTINDMANSKLIVMFGCNILETRQSGGGLSYELFEARKKGNARIIMVDPRYSDSMAKLGDEWVPIRPGSDGALIAAIAYVLMNEGLVDQQFVDTHCLGFDEEHMPEGVPAGNSYRAYIMGEGPDKTVKTPQWAETITGYPAEKIIRLAREIGSTKPCCVIQGWGPQRHANGDTMSRSIAMLAILTGNVGIAGGGSGSAESVSQIGFPRMPEGTNPVKTRISFYTWVNAIDDYTQVTAKKMGLRNKEKLDHGIKFLWNSSGNALIN</sequence>
<dbReference type="AlphaFoldDB" id="A0A644TKV1"/>
<dbReference type="Gene3D" id="3.40.228.10">
    <property type="entry name" value="Dimethylsulfoxide Reductase, domain 2"/>
    <property type="match status" value="1"/>
</dbReference>
<dbReference type="InterPro" id="IPR006963">
    <property type="entry name" value="Mopterin_OxRdtase_4Fe-4S_dom"/>
</dbReference>
<keyword evidence="2" id="KW-0479">Metal-binding</keyword>
<dbReference type="Gene3D" id="3.40.50.740">
    <property type="match status" value="1"/>
</dbReference>
<dbReference type="GO" id="GO:0030151">
    <property type="term" value="F:molybdenum ion binding"/>
    <property type="evidence" value="ECO:0007669"/>
    <property type="project" value="TreeGrafter"/>
</dbReference>
<dbReference type="GO" id="GO:0009061">
    <property type="term" value="P:anaerobic respiration"/>
    <property type="evidence" value="ECO:0007669"/>
    <property type="project" value="TreeGrafter"/>
</dbReference>
<evidence type="ECO:0000256" key="3">
    <source>
        <dbReference type="ARBA" id="ARBA00023004"/>
    </source>
</evidence>
<dbReference type="PANTHER" id="PTHR43742">
    <property type="entry name" value="TRIMETHYLAMINE-N-OXIDE REDUCTASE"/>
    <property type="match status" value="1"/>
</dbReference>
<dbReference type="PROSITE" id="PS51669">
    <property type="entry name" value="4FE4S_MOW_BIS_MGD"/>
    <property type="match status" value="1"/>
</dbReference>
<dbReference type="PANTHER" id="PTHR43742:SF3">
    <property type="entry name" value="DIMETHYL SULFOXIDE REDUCTASE DMSA"/>
    <property type="match status" value="1"/>
</dbReference>
<evidence type="ECO:0000259" key="5">
    <source>
        <dbReference type="PROSITE" id="PS51669"/>
    </source>
</evidence>
<dbReference type="FunFam" id="3.40.228.10:FF:000004">
    <property type="entry name" value="Dimethyl sulfoxide reductase subunit A"/>
    <property type="match status" value="1"/>
</dbReference>
<dbReference type="InterPro" id="IPR006656">
    <property type="entry name" value="Mopterin_OxRdtase"/>
</dbReference>